<evidence type="ECO:0000256" key="6">
    <source>
        <dbReference type="SAM" id="MobiDB-lite"/>
    </source>
</evidence>
<gene>
    <name evidence="8" type="ORF">ACHAXA_004487</name>
</gene>
<dbReference type="InterPro" id="IPR043132">
    <property type="entry name" value="BCAT-like_C"/>
</dbReference>
<dbReference type="InterPro" id="IPR001544">
    <property type="entry name" value="Aminotrans_IV"/>
</dbReference>
<evidence type="ECO:0008006" key="10">
    <source>
        <dbReference type="Google" id="ProtNLM"/>
    </source>
</evidence>
<comment type="cofactor">
    <cofactor evidence="1">
        <name>pyridoxal 5'-phosphate</name>
        <dbReference type="ChEBI" id="CHEBI:597326"/>
    </cofactor>
</comment>
<dbReference type="NCBIfam" id="NF009897">
    <property type="entry name" value="PRK13357.1"/>
    <property type="match status" value="1"/>
</dbReference>
<keyword evidence="7" id="KW-0732">Signal</keyword>
<evidence type="ECO:0000256" key="5">
    <source>
        <dbReference type="ARBA" id="ARBA00022898"/>
    </source>
</evidence>
<keyword evidence="3" id="KW-0032">Aminotransferase</keyword>
<dbReference type="Pfam" id="PF01063">
    <property type="entry name" value="Aminotran_4"/>
    <property type="match status" value="1"/>
</dbReference>
<evidence type="ECO:0000256" key="4">
    <source>
        <dbReference type="ARBA" id="ARBA00022679"/>
    </source>
</evidence>
<dbReference type="SUPFAM" id="SSF56752">
    <property type="entry name" value="D-aminoacid aminotransferase-like PLP-dependent enzymes"/>
    <property type="match status" value="1"/>
</dbReference>
<evidence type="ECO:0000256" key="2">
    <source>
        <dbReference type="ARBA" id="ARBA00009320"/>
    </source>
</evidence>
<dbReference type="Gene3D" id="3.20.10.10">
    <property type="entry name" value="D-amino Acid Aminotransferase, subunit A, domain 2"/>
    <property type="match status" value="1"/>
</dbReference>
<comment type="caution">
    <text evidence="8">The sequence shown here is derived from an EMBL/GenBank/DDBJ whole genome shotgun (WGS) entry which is preliminary data.</text>
</comment>
<comment type="similarity">
    <text evidence="2">Belongs to the class-IV pyridoxal-phosphate-dependent aminotransferase family.</text>
</comment>
<protein>
    <recommendedName>
        <fullName evidence="10">Branched-chain-amino-acid transaminase</fullName>
    </recommendedName>
</protein>
<dbReference type="PANTHER" id="PTHR42825:SF2">
    <property type="entry name" value="BRANCHED-CHAIN-AMINO-ACID AMINOTRANSFERASE 3, CHLOROPLASTIC-RELATED"/>
    <property type="match status" value="1"/>
</dbReference>
<sequence length="441" mass="47849">MRISRALLALLAAARGCDSFTAVLTRPSSSSSSREGRSRGATTTTTTALSSTSREGRIRRATTTTTTTTTTALSSTAEEVGSGGTAVVGTPGTADLPWSELGFEYRDTKSHLRMVYRDGRWEEPTLVESPYMQVHIGATALHYGQACFEGLKAFSHADGDVYLFRPDENGMRINRSANRVMMPEIPVDMFVRACNDVVRDNIAYVPPYGSGGALYLRPLLFGSGPRIGLQPSEEYTFLIMVIPVGDYYKGGLAKPVNGLIIDEYDRAAPRGVGSAKVAGNYAADLIPNVQAKKMGYPICLYLDAATHTKVEEFSTSNFIGIDNTNKRYVTPSSPSVLPSVTNKSLQTIARDRGMTVEARDILVEELDTFDEVIACGTAVVVTPIGSLTRLNDPAKGVGGDSSTMYRFTEDVGVTTRALYDQVRSIQNGEIEDVHNWNFKVQ</sequence>
<evidence type="ECO:0000256" key="7">
    <source>
        <dbReference type="SAM" id="SignalP"/>
    </source>
</evidence>
<evidence type="ECO:0000313" key="8">
    <source>
        <dbReference type="EMBL" id="KAL3817361.1"/>
    </source>
</evidence>
<dbReference type="InterPro" id="IPR033939">
    <property type="entry name" value="BCAT_family"/>
</dbReference>
<accession>A0ABD3RYW4</accession>
<name>A0ABD3RYW4_9STRA</name>
<dbReference type="FunFam" id="3.30.470.10:FF:000004">
    <property type="entry name" value="Branched-chain-amino-acid aminotransferase"/>
    <property type="match status" value="1"/>
</dbReference>
<evidence type="ECO:0000313" key="9">
    <source>
        <dbReference type="Proteomes" id="UP001530377"/>
    </source>
</evidence>
<dbReference type="InterPro" id="IPR043131">
    <property type="entry name" value="BCAT-like_N"/>
</dbReference>
<reference evidence="8 9" key="1">
    <citation type="submission" date="2024-10" db="EMBL/GenBank/DDBJ databases">
        <title>Updated reference genomes for cyclostephanoid diatoms.</title>
        <authorList>
            <person name="Roberts W.R."/>
            <person name="Alverson A.J."/>
        </authorList>
    </citation>
    <scope>NUCLEOTIDE SEQUENCE [LARGE SCALE GENOMIC DNA]</scope>
    <source>
        <strain evidence="8 9">AJA228-03</strain>
    </source>
</reference>
<dbReference type="EMBL" id="JALLPB020000107">
    <property type="protein sequence ID" value="KAL3817361.1"/>
    <property type="molecule type" value="Genomic_DNA"/>
</dbReference>
<dbReference type="PANTHER" id="PTHR42825">
    <property type="entry name" value="AMINO ACID AMINOTRANSFERASE"/>
    <property type="match status" value="1"/>
</dbReference>
<organism evidence="8 9">
    <name type="scientific">Cyclostephanos tholiformis</name>
    <dbReference type="NCBI Taxonomy" id="382380"/>
    <lineage>
        <taxon>Eukaryota</taxon>
        <taxon>Sar</taxon>
        <taxon>Stramenopiles</taxon>
        <taxon>Ochrophyta</taxon>
        <taxon>Bacillariophyta</taxon>
        <taxon>Coscinodiscophyceae</taxon>
        <taxon>Thalassiosirophycidae</taxon>
        <taxon>Stephanodiscales</taxon>
        <taxon>Stephanodiscaceae</taxon>
        <taxon>Cyclostephanos</taxon>
    </lineage>
</organism>
<dbReference type="GO" id="GO:0008483">
    <property type="term" value="F:transaminase activity"/>
    <property type="evidence" value="ECO:0007669"/>
    <property type="project" value="UniProtKB-KW"/>
</dbReference>
<feature type="compositionally biased region" description="Low complexity" evidence="6">
    <location>
        <begin position="24"/>
        <end position="53"/>
    </location>
</feature>
<dbReference type="NCBIfam" id="TIGR01123">
    <property type="entry name" value="ilvE_II"/>
    <property type="match status" value="1"/>
</dbReference>
<dbReference type="InterPro" id="IPR005786">
    <property type="entry name" value="B_amino_transII"/>
</dbReference>
<feature type="compositionally biased region" description="Low complexity" evidence="6">
    <location>
        <begin position="62"/>
        <end position="80"/>
    </location>
</feature>
<feature type="signal peptide" evidence="7">
    <location>
        <begin position="1"/>
        <end position="19"/>
    </location>
</feature>
<dbReference type="InterPro" id="IPR036038">
    <property type="entry name" value="Aminotransferase-like"/>
</dbReference>
<feature type="region of interest" description="Disordered" evidence="6">
    <location>
        <begin position="24"/>
        <end position="88"/>
    </location>
</feature>
<keyword evidence="4" id="KW-0808">Transferase</keyword>
<keyword evidence="9" id="KW-1185">Reference proteome</keyword>
<keyword evidence="5" id="KW-0663">Pyridoxal phosphate</keyword>
<dbReference type="Proteomes" id="UP001530377">
    <property type="component" value="Unassembled WGS sequence"/>
</dbReference>
<dbReference type="Gene3D" id="3.30.470.10">
    <property type="match status" value="1"/>
</dbReference>
<dbReference type="CDD" id="cd01557">
    <property type="entry name" value="BCAT_beta_family"/>
    <property type="match status" value="1"/>
</dbReference>
<proteinExistence type="inferred from homology"/>
<feature type="chain" id="PRO_5044885641" description="Branched-chain-amino-acid transaminase" evidence="7">
    <location>
        <begin position="20"/>
        <end position="441"/>
    </location>
</feature>
<evidence type="ECO:0000256" key="1">
    <source>
        <dbReference type="ARBA" id="ARBA00001933"/>
    </source>
</evidence>
<dbReference type="AlphaFoldDB" id="A0ABD3RYW4"/>
<evidence type="ECO:0000256" key="3">
    <source>
        <dbReference type="ARBA" id="ARBA00022576"/>
    </source>
</evidence>